<evidence type="ECO:0000313" key="2">
    <source>
        <dbReference type="EMBL" id="GAA5228681.1"/>
    </source>
</evidence>
<dbReference type="RefSeq" id="WP_210100355.1">
    <property type="nucleotide sequence ID" value="NZ_BAABLK010000087.1"/>
</dbReference>
<evidence type="ECO:0000313" key="3">
    <source>
        <dbReference type="Proteomes" id="UP001501257"/>
    </source>
</evidence>
<dbReference type="EMBL" id="BAABLK010000087">
    <property type="protein sequence ID" value="GAA5228681.1"/>
    <property type="molecule type" value="Genomic_DNA"/>
</dbReference>
<proteinExistence type="predicted"/>
<feature type="compositionally biased region" description="Basic and acidic residues" evidence="1">
    <location>
        <begin position="72"/>
        <end position="83"/>
    </location>
</feature>
<gene>
    <name evidence="2" type="ORF">GCM10025778_32200</name>
</gene>
<sequence length="280" mass="28986">MSMFSKITGLALKALDKSGSSNQTQNAGQNAGQKDWRAIIRTAADTLTGDGRTAETTVKPHPTATNTHPVRTHRDDSSATHEEISNADRAAIARYDYLLETADPHQIEQMHREAFERLTPAQRDQVQQRMHTELPAKDHPRTAGADDLARTAARAEVGRPGFLRGLLARAGNNDSARGGISRGVMVGGAAAGAGLLAGGVLTAVAGGAVVSSLAGPLLEQASSLGVDFEALGNGIDLEGLSGGLGESVANAGETVSGLGEQFGDVGSNFNLPGLDDLFGR</sequence>
<name>A0ABP9TPP1_9MICC</name>
<protein>
    <recommendedName>
        <fullName evidence="4">Cation-transporting ATPase</fullName>
    </recommendedName>
</protein>
<evidence type="ECO:0000256" key="1">
    <source>
        <dbReference type="SAM" id="MobiDB-lite"/>
    </source>
</evidence>
<accession>A0ABP9TPP1</accession>
<reference evidence="3" key="1">
    <citation type="journal article" date="2019" name="Int. J. Syst. Evol. Microbiol.">
        <title>The Global Catalogue of Microorganisms (GCM) 10K type strain sequencing project: providing services to taxonomists for standard genome sequencing and annotation.</title>
        <authorList>
            <consortium name="The Broad Institute Genomics Platform"/>
            <consortium name="The Broad Institute Genome Sequencing Center for Infectious Disease"/>
            <person name="Wu L."/>
            <person name="Ma J."/>
        </authorList>
    </citation>
    <scope>NUCLEOTIDE SEQUENCE [LARGE SCALE GENOMIC DNA]</scope>
    <source>
        <strain evidence="3">JCM 18952</strain>
    </source>
</reference>
<evidence type="ECO:0008006" key="4">
    <source>
        <dbReference type="Google" id="ProtNLM"/>
    </source>
</evidence>
<comment type="caution">
    <text evidence="2">The sequence shown here is derived from an EMBL/GenBank/DDBJ whole genome shotgun (WGS) entry which is preliminary data.</text>
</comment>
<dbReference type="Proteomes" id="UP001501257">
    <property type="component" value="Unassembled WGS sequence"/>
</dbReference>
<organism evidence="2 3">
    <name type="scientific">Paeniglutamicibacter antarcticus</name>
    <dbReference type="NCBI Taxonomy" id="494023"/>
    <lineage>
        <taxon>Bacteria</taxon>
        <taxon>Bacillati</taxon>
        <taxon>Actinomycetota</taxon>
        <taxon>Actinomycetes</taxon>
        <taxon>Micrococcales</taxon>
        <taxon>Micrococcaceae</taxon>
        <taxon>Paeniglutamicibacter</taxon>
    </lineage>
</organism>
<keyword evidence="3" id="KW-1185">Reference proteome</keyword>
<feature type="region of interest" description="Disordered" evidence="1">
    <location>
        <begin position="48"/>
        <end position="83"/>
    </location>
</feature>